<feature type="domain" description="Zn(2)-C6 fungal-type" evidence="8">
    <location>
        <begin position="242"/>
        <end position="272"/>
    </location>
</feature>
<dbReference type="InterPro" id="IPR036864">
    <property type="entry name" value="Zn2-C6_fun-type_DNA-bd_sf"/>
</dbReference>
<dbReference type="SMART" id="SM00066">
    <property type="entry name" value="GAL4"/>
    <property type="match status" value="1"/>
</dbReference>
<dbReference type="Pfam" id="PF00172">
    <property type="entry name" value="Zn_clus"/>
    <property type="match status" value="1"/>
</dbReference>
<feature type="region of interest" description="Disordered" evidence="7">
    <location>
        <begin position="1"/>
        <end position="49"/>
    </location>
</feature>
<dbReference type="Gene3D" id="4.10.240.10">
    <property type="entry name" value="Zn(2)-C6 fungal-type DNA-binding domain"/>
    <property type="match status" value="1"/>
</dbReference>
<evidence type="ECO:0000256" key="2">
    <source>
        <dbReference type="ARBA" id="ARBA00022723"/>
    </source>
</evidence>
<feature type="compositionally biased region" description="Basic and acidic residues" evidence="7">
    <location>
        <begin position="25"/>
        <end position="35"/>
    </location>
</feature>
<proteinExistence type="predicted"/>
<reference evidence="9" key="1">
    <citation type="submission" date="2021-12" db="EMBL/GenBank/DDBJ databases">
        <title>Convergent genome expansion in fungi linked to evolution of root-endophyte symbiosis.</title>
        <authorList>
            <consortium name="DOE Joint Genome Institute"/>
            <person name="Ke Y.-H."/>
            <person name="Bonito G."/>
            <person name="Liao H.-L."/>
            <person name="Looney B."/>
            <person name="Rojas-Flechas A."/>
            <person name="Nash J."/>
            <person name="Hameed K."/>
            <person name="Schadt C."/>
            <person name="Martin F."/>
            <person name="Crous P.W."/>
            <person name="Miettinen O."/>
            <person name="Magnuson J.K."/>
            <person name="Labbe J."/>
            <person name="Jacobson D."/>
            <person name="Doktycz M.J."/>
            <person name="Veneault-Fourrey C."/>
            <person name="Kuo A."/>
            <person name="Mondo S."/>
            <person name="Calhoun S."/>
            <person name="Riley R."/>
            <person name="Ohm R."/>
            <person name="LaButti K."/>
            <person name="Andreopoulos B."/>
            <person name="Pangilinan J."/>
            <person name="Nolan M."/>
            <person name="Tritt A."/>
            <person name="Clum A."/>
            <person name="Lipzen A."/>
            <person name="Daum C."/>
            <person name="Barry K."/>
            <person name="Grigoriev I.V."/>
            <person name="Vilgalys R."/>
        </authorList>
    </citation>
    <scope>NUCLEOTIDE SEQUENCE</scope>
    <source>
        <strain evidence="9">PMI_201</strain>
    </source>
</reference>
<dbReference type="AlphaFoldDB" id="A0AAD4Q3R7"/>
<comment type="caution">
    <text evidence="9">The sequence shown here is derived from an EMBL/GenBank/DDBJ whole genome shotgun (WGS) entry which is preliminary data.</text>
</comment>
<dbReference type="GO" id="GO:0005634">
    <property type="term" value="C:nucleus"/>
    <property type="evidence" value="ECO:0007669"/>
    <property type="project" value="UniProtKB-SubCell"/>
</dbReference>
<evidence type="ECO:0000313" key="9">
    <source>
        <dbReference type="EMBL" id="KAH8702083.1"/>
    </source>
</evidence>
<dbReference type="PANTHER" id="PTHR47338:SF11">
    <property type="entry name" value="ZN(II)2CYS6 TRANSCRIPTION FACTOR (EUROFUNG)"/>
    <property type="match status" value="1"/>
</dbReference>
<evidence type="ECO:0000256" key="4">
    <source>
        <dbReference type="ARBA" id="ARBA00023125"/>
    </source>
</evidence>
<comment type="subcellular location">
    <subcellularLocation>
        <location evidence="1">Nucleus</location>
    </subcellularLocation>
</comment>
<dbReference type="GeneID" id="70244033"/>
<feature type="compositionally biased region" description="Basic and acidic residues" evidence="7">
    <location>
        <begin position="1"/>
        <end position="12"/>
    </location>
</feature>
<keyword evidence="2" id="KW-0479">Metal-binding</keyword>
<keyword evidence="6" id="KW-0539">Nucleus</keyword>
<dbReference type="PANTHER" id="PTHR47338">
    <property type="entry name" value="ZN(II)2CYS6 TRANSCRIPTION FACTOR (EUROFUNG)-RELATED"/>
    <property type="match status" value="1"/>
</dbReference>
<keyword evidence="5" id="KW-0804">Transcription</keyword>
<feature type="compositionally biased region" description="Polar residues" evidence="7">
    <location>
        <begin position="317"/>
        <end position="330"/>
    </location>
</feature>
<name>A0AAD4Q3R7_9EURO</name>
<organism evidence="9 10">
    <name type="scientific">Talaromyces proteolyticus</name>
    <dbReference type="NCBI Taxonomy" id="1131652"/>
    <lineage>
        <taxon>Eukaryota</taxon>
        <taxon>Fungi</taxon>
        <taxon>Dikarya</taxon>
        <taxon>Ascomycota</taxon>
        <taxon>Pezizomycotina</taxon>
        <taxon>Eurotiomycetes</taxon>
        <taxon>Eurotiomycetidae</taxon>
        <taxon>Eurotiales</taxon>
        <taxon>Trichocomaceae</taxon>
        <taxon>Talaromyces</taxon>
        <taxon>Talaromyces sect. Bacilispori</taxon>
    </lineage>
</organism>
<dbReference type="InterPro" id="IPR050815">
    <property type="entry name" value="TF_fung"/>
</dbReference>
<dbReference type="SUPFAM" id="SSF57701">
    <property type="entry name" value="Zn2/Cys6 DNA-binding domain"/>
    <property type="match status" value="1"/>
</dbReference>
<feature type="region of interest" description="Disordered" evidence="7">
    <location>
        <begin position="356"/>
        <end position="375"/>
    </location>
</feature>
<feature type="region of interest" description="Disordered" evidence="7">
    <location>
        <begin position="65"/>
        <end position="191"/>
    </location>
</feature>
<gene>
    <name evidence="9" type="ORF">BGW36DRAFT_356222</name>
</gene>
<dbReference type="GO" id="GO:0000981">
    <property type="term" value="F:DNA-binding transcription factor activity, RNA polymerase II-specific"/>
    <property type="evidence" value="ECO:0007669"/>
    <property type="project" value="InterPro"/>
</dbReference>
<keyword evidence="3" id="KW-0805">Transcription regulation</keyword>
<feature type="region of interest" description="Disordered" evidence="7">
    <location>
        <begin position="256"/>
        <end position="345"/>
    </location>
</feature>
<dbReference type="PROSITE" id="PS50048">
    <property type="entry name" value="ZN2_CY6_FUNGAL_2"/>
    <property type="match status" value="1"/>
</dbReference>
<evidence type="ECO:0000256" key="6">
    <source>
        <dbReference type="ARBA" id="ARBA00023242"/>
    </source>
</evidence>
<dbReference type="RefSeq" id="XP_046075459.1">
    <property type="nucleotide sequence ID" value="XM_046213746.1"/>
</dbReference>
<dbReference type="PROSITE" id="PS00463">
    <property type="entry name" value="ZN2_CY6_FUNGAL_1"/>
    <property type="match status" value="1"/>
</dbReference>
<evidence type="ECO:0000313" key="10">
    <source>
        <dbReference type="Proteomes" id="UP001201262"/>
    </source>
</evidence>
<dbReference type="CDD" id="cd00067">
    <property type="entry name" value="GAL4"/>
    <property type="match status" value="1"/>
</dbReference>
<evidence type="ECO:0000256" key="1">
    <source>
        <dbReference type="ARBA" id="ARBA00004123"/>
    </source>
</evidence>
<feature type="compositionally biased region" description="Basic and acidic residues" evidence="7">
    <location>
        <begin position="170"/>
        <end position="184"/>
    </location>
</feature>
<keyword evidence="10" id="KW-1185">Reference proteome</keyword>
<keyword evidence="4" id="KW-0238">DNA-binding</keyword>
<feature type="compositionally biased region" description="Polar residues" evidence="7">
    <location>
        <begin position="121"/>
        <end position="132"/>
    </location>
</feature>
<dbReference type="GO" id="GO:0003677">
    <property type="term" value="F:DNA binding"/>
    <property type="evidence" value="ECO:0007669"/>
    <property type="project" value="UniProtKB-KW"/>
</dbReference>
<dbReference type="EMBL" id="JAJTJA010000003">
    <property type="protein sequence ID" value="KAH8702083.1"/>
    <property type="molecule type" value="Genomic_DNA"/>
</dbReference>
<protein>
    <recommendedName>
        <fullName evidence="8">Zn(2)-C6 fungal-type domain-containing protein</fullName>
    </recommendedName>
</protein>
<sequence>MTMAHSHIDHRAHTLPFRDAPSNYGDHRFEQDRMPYRLPPPNSSIPLGFKTEDRRLPSVRQLLCHEDPSQHSTSYYGRSPRSSPPTTHRSLDSQWHHTSPRELGNASVCPVVSPNAAPRHSLQSTRLPSLSQVGIEPPRSHAALEQGSRGRQYHQHEFTTSPGGSSHGSPEMHHSASARLERGARGPTLPTQVVEEKYLPGKGLCYIFADQSTCPKSIDGEPVNPNWGLTKAGKARKRLAQACIPCREKKIKCQPSKPRCDQCQKSGRDCRFESAPRGNRARSSSYDSHPTRPGSRQMMRSTPSSPREVDMVMHSLPPSSGSPPFQTAPTSHPFAPEAHTQPHSDDRAKNLLHAHKRRRRGGPFDPVEGSLASSKYTGDFTKTRQMSFFHSDYIEAGYRSKF</sequence>
<evidence type="ECO:0000259" key="8">
    <source>
        <dbReference type="PROSITE" id="PS50048"/>
    </source>
</evidence>
<dbReference type="Proteomes" id="UP001201262">
    <property type="component" value="Unassembled WGS sequence"/>
</dbReference>
<dbReference type="InterPro" id="IPR001138">
    <property type="entry name" value="Zn2Cys6_DnaBD"/>
</dbReference>
<evidence type="ECO:0000256" key="5">
    <source>
        <dbReference type="ARBA" id="ARBA00023163"/>
    </source>
</evidence>
<accession>A0AAD4Q3R7</accession>
<feature type="compositionally biased region" description="Basic and acidic residues" evidence="7">
    <location>
        <begin position="258"/>
        <end position="274"/>
    </location>
</feature>
<dbReference type="GO" id="GO:0008270">
    <property type="term" value="F:zinc ion binding"/>
    <property type="evidence" value="ECO:0007669"/>
    <property type="project" value="InterPro"/>
</dbReference>
<evidence type="ECO:0000256" key="7">
    <source>
        <dbReference type="SAM" id="MobiDB-lite"/>
    </source>
</evidence>
<evidence type="ECO:0000256" key="3">
    <source>
        <dbReference type="ARBA" id="ARBA00023015"/>
    </source>
</evidence>
<feature type="compositionally biased region" description="Low complexity" evidence="7">
    <location>
        <begin position="72"/>
        <end position="88"/>
    </location>
</feature>